<evidence type="ECO:0000256" key="4">
    <source>
        <dbReference type="ARBA" id="ARBA00022989"/>
    </source>
</evidence>
<organism evidence="8 9">
    <name type="scientific">Roseivivax halodurans JCM 10272</name>
    <dbReference type="NCBI Taxonomy" id="1449350"/>
    <lineage>
        <taxon>Bacteria</taxon>
        <taxon>Pseudomonadati</taxon>
        <taxon>Pseudomonadota</taxon>
        <taxon>Alphaproteobacteria</taxon>
        <taxon>Rhodobacterales</taxon>
        <taxon>Roseobacteraceae</taxon>
        <taxon>Roseivivax</taxon>
    </lineage>
</organism>
<dbReference type="EMBL" id="JALZ01000003">
    <property type="protein sequence ID" value="ETX15754.1"/>
    <property type="molecule type" value="Genomic_DNA"/>
</dbReference>
<feature type="transmembrane region" description="Helical" evidence="6">
    <location>
        <begin position="212"/>
        <end position="233"/>
    </location>
</feature>
<feature type="transmembrane region" description="Helical" evidence="6">
    <location>
        <begin position="99"/>
        <end position="116"/>
    </location>
</feature>
<keyword evidence="4 6" id="KW-1133">Transmembrane helix</keyword>
<dbReference type="RefSeq" id="WP_037259213.1">
    <property type="nucleotide sequence ID" value="NZ_JALZ01000003.1"/>
</dbReference>
<dbReference type="eggNOG" id="COG0697">
    <property type="taxonomic scope" value="Bacteria"/>
</dbReference>
<accession>X7EI19</accession>
<comment type="caution">
    <text evidence="8">The sequence shown here is derived from an EMBL/GenBank/DDBJ whole genome shotgun (WGS) entry which is preliminary data.</text>
</comment>
<dbReference type="STRING" id="1449350.OCH239_11255"/>
<evidence type="ECO:0000256" key="6">
    <source>
        <dbReference type="SAM" id="Phobius"/>
    </source>
</evidence>
<dbReference type="Proteomes" id="UP000022447">
    <property type="component" value="Unassembled WGS sequence"/>
</dbReference>
<name>X7EI19_9RHOB</name>
<dbReference type="OrthoDB" id="8478503at2"/>
<feature type="transmembrane region" description="Helical" evidence="6">
    <location>
        <begin position="75"/>
        <end position="93"/>
    </location>
</feature>
<evidence type="ECO:0000256" key="1">
    <source>
        <dbReference type="ARBA" id="ARBA00004141"/>
    </source>
</evidence>
<evidence type="ECO:0000256" key="3">
    <source>
        <dbReference type="ARBA" id="ARBA00022692"/>
    </source>
</evidence>
<reference evidence="8 9" key="1">
    <citation type="submission" date="2014-01" db="EMBL/GenBank/DDBJ databases">
        <title>Roseivivax halodurans JCM 10272 Genome Sequencing.</title>
        <authorList>
            <person name="Lai Q."/>
            <person name="Li G."/>
            <person name="Shao Z."/>
        </authorList>
    </citation>
    <scope>NUCLEOTIDE SEQUENCE [LARGE SCALE GENOMIC DNA]</scope>
    <source>
        <strain evidence="8 9">JCM 10272</strain>
    </source>
</reference>
<dbReference type="InterPro" id="IPR000620">
    <property type="entry name" value="EamA_dom"/>
</dbReference>
<comment type="similarity">
    <text evidence="2">Belongs to the drug/metabolite transporter (DMT) superfamily. 10 TMS drug/metabolite exporter (DME) (TC 2.A.7.3) family.</text>
</comment>
<keyword evidence="3 6" id="KW-0812">Transmembrane</keyword>
<comment type="subcellular location">
    <subcellularLocation>
        <location evidence="1">Membrane</location>
        <topology evidence="1">Multi-pass membrane protein</topology>
    </subcellularLocation>
</comment>
<evidence type="ECO:0000259" key="7">
    <source>
        <dbReference type="Pfam" id="PF00892"/>
    </source>
</evidence>
<feature type="domain" description="EamA" evidence="7">
    <location>
        <begin position="153"/>
        <end position="280"/>
    </location>
</feature>
<feature type="transmembrane region" description="Helical" evidence="6">
    <location>
        <begin position="266"/>
        <end position="284"/>
    </location>
</feature>
<keyword evidence="9" id="KW-1185">Reference proteome</keyword>
<dbReference type="PANTHER" id="PTHR22911">
    <property type="entry name" value="ACYL-MALONYL CONDENSING ENZYME-RELATED"/>
    <property type="match status" value="1"/>
</dbReference>
<evidence type="ECO:0000313" key="8">
    <source>
        <dbReference type="EMBL" id="ETX15754.1"/>
    </source>
</evidence>
<feature type="transmembrane region" description="Helical" evidence="6">
    <location>
        <begin position="184"/>
        <end position="206"/>
    </location>
</feature>
<sequence length="304" mass="31891">MSALSGILLKLGSVVLFVVMSALIKAASADVPPGEAVFFRSFLALPVIVVWLAARRQLTTGLKTTNPLGHLWRGLIGVSAMGCTFAGLGMLPLPEVTAIGFAAPILTVVFGALLLGERIRLFRMSAVSVGLVGVTIIVWPRLTLDNAQSGAALGAGLVLLSCVFRALAQIQIRRLVAHEDTAAIVFYFSLMSTLLSLLTVPFGWVVPSPNTAALLVSAGLIGGIAQILITSAYRHAEAGLLAPFDYAAMLFALVIGYVVFGDVPTTWMLAGASLVIASGVAIIWRERQLGLKRGRARSGMAPQG</sequence>
<protein>
    <submittedName>
        <fullName evidence="8">Membrane protein</fullName>
    </submittedName>
</protein>
<evidence type="ECO:0000313" key="9">
    <source>
        <dbReference type="Proteomes" id="UP000022447"/>
    </source>
</evidence>
<feature type="transmembrane region" description="Helical" evidence="6">
    <location>
        <begin position="121"/>
        <end position="139"/>
    </location>
</feature>
<evidence type="ECO:0000256" key="2">
    <source>
        <dbReference type="ARBA" id="ARBA00009853"/>
    </source>
</evidence>
<gene>
    <name evidence="8" type="ORF">OCH239_11255</name>
</gene>
<dbReference type="AlphaFoldDB" id="X7EI19"/>
<dbReference type="PATRIC" id="fig|1449350.3.peg.862"/>
<feature type="transmembrane region" description="Helical" evidence="6">
    <location>
        <begin position="36"/>
        <end position="54"/>
    </location>
</feature>
<feature type="domain" description="EamA" evidence="7">
    <location>
        <begin position="5"/>
        <end position="138"/>
    </location>
</feature>
<dbReference type="SUPFAM" id="SSF103481">
    <property type="entry name" value="Multidrug resistance efflux transporter EmrE"/>
    <property type="match status" value="2"/>
</dbReference>
<keyword evidence="5 6" id="KW-0472">Membrane</keyword>
<dbReference type="InterPro" id="IPR037185">
    <property type="entry name" value="EmrE-like"/>
</dbReference>
<dbReference type="GO" id="GO:0016020">
    <property type="term" value="C:membrane"/>
    <property type="evidence" value="ECO:0007669"/>
    <property type="project" value="UniProtKB-SubCell"/>
</dbReference>
<dbReference type="PANTHER" id="PTHR22911:SF6">
    <property type="entry name" value="SOLUTE CARRIER FAMILY 35 MEMBER G1"/>
    <property type="match status" value="1"/>
</dbReference>
<feature type="transmembrane region" description="Helical" evidence="6">
    <location>
        <begin position="240"/>
        <end position="260"/>
    </location>
</feature>
<evidence type="ECO:0000256" key="5">
    <source>
        <dbReference type="ARBA" id="ARBA00023136"/>
    </source>
</evidence>
<dbReference type="Pfam" id="PF00892">
    <property type="entry name" value="EamA"/>
    <property type="match status" value="2"/>
</dbReference>
<proteinExistence type="inferred from homology"/>
<feature type="transmembrane region" description="Helical" evidence="6">
    <location>
        <begin position="151"/>
        <end position="172"/>
    </location>
</feature>